<proteinExistence type="inferred from homology"/>
<dbReference type="SUPFAM" id="SSF51316">
    <property type="entry name" value="Mss4-like"/>
    <property type="match status" value="1"/>
</dbReference>
<evidence type="ECO:0000313" key="5">
    <source>
        <dbReference type="EMBL" id="KAL1608266.1"/>
    </source>
</evidence>
<dbReference type="PROSITE" id="PS51891">
    <property type="entry name" value="CENP_V_GFA"/>
    <property type="match status" value="1"/>
</dbReference>
<dbReference type="Gene3D" id="3.40.50.150">
    <property type="entry name" value="Vaccinia Virus protein VP39"/>
    <property type="match status" value="1"/>
</dbReference>
<evidence type="ECO:0000256" key="1">
    <source>
        <dbReference type="ARBA" id="ARBA00005495"/>
    </source>
</evidence>
<sequence length="438" mass="49100">MASEQADKAVLFYETRSFNYDDSWHADFTKRFAAEIDIQPGRHVLDLACGTGLLTFIEADTVGPLGHVTGVDVTPGMLRVAAFKKKEEAERYANVDFYQGDILKLQDIEGVKGKQFDVITVASALVLFPDPKAAIEHWTRYLKPGGVLAVDSTHPRNLVPGMVLERVARRLELQVPYNREWSQNEGSLKNVLESAGLEVGKVTTIENQAGYGKRQYELEQWDDFFVENVIVKDVVRTFANNDIRRKAQGIYKEEWERLAVNGKVEEIDSVFLGIARKPADGSRYMSNSSSNEVVLEGGCRCGGVQYTSTQQPSNVTFCYCRACQQVSGSGYLPFYHVDDESLNFTHTSTLKTLVLSKFADRFFCTGCGSPIGMKYHFEEEKDVTGLTLGSLYFETFKGTMPKVVQHIFLGEKAPWITVPDDGAKRMQTFAYAERMGLE</sequence>
<keyword evidence="2" id="KW-0479">Metal-binding</keyword>
<dbReference type="Proteomes" id="UP001521785">
    <property type="component" value="Unassembled WGS sequence"/>
</dbReference>
<feature type="domain" description="CENP-V/GFA" evidence="4">
    <location>
        <begin position="295"/>
        <end position="421"/>
    </location>
</feature>
<dbReference type="Pfam" id="PF13847">
    <property type="entry name" value="Methyltransf_31"/>
    <property type="match status" value="1"/>
</dbReference>
<evidence type="ECO:0000259" key="4">
    <source>
        <dbReference type="PROSITE" id="PS51891"/>
    </source>
</evidence>
<dbReference type="CDD" id="cd02440">
    <property type="entry name" value="AdoMet_MTases"/>
    <property type="match status" value="1"/>
</dbReference>
<evidence type="ECO:0000256" key="2">
    <source>
        <dbReference type="ARBA" id="ARBA00022723"/>
    </source>
</evidence>
<dbReference type="SUPFAM" id="SSF53335">
    <property type="entry name" value="S-adenosyl-L-methionine-dependent methyltransferases"/>
    <property type="match status" value="1"/>
</dbReference>
<organism evidence="5 6">
    <name type="scientific">Paraconiothyrium brasiliense</name>
    <dbReference type="NCBI Taxonomy" id="300254"/>
    <lineage>
        <taxon>Eukaryota</taxon>
        <taxon>Fungi</taxon>
        <taxon>Dikarya</taxon>
        <taxon>Ascomycota</taxon>
        <taxon>Pezizomycotina</taxon>
        <taxon>Dothideomycetes</taxon>
        <taxon>Pleosporomycetidae</taxon>
        <taxon>Pleosporales</taxon>
        <taxon>Massarineae</taxon>
        <taxon>Didymosphaeriaceae</taxon>
        <taxon>Paraconiothyrium</taxon>
    </lineage>
</organism>
<dbReference type="EMBL" id="JAKJXO020000003">
    <property type="protein sequence ID" value="KAL1608266.1"/>
    <property type="molecule type" value="Genomic_DNA"/>
</dbReference>
<dbReference type="InterPro" id="IPR025714">
    <property type="entry name" value="Methyltranfer_dom"/>
</dbReference>
<evidence type="ECO:0000313" key="6">
    <source>
        <dbReference type="Proteomes" id="UP001521785"/>
    </source>
</evidence>
<dbReference type="Gene3D" id="3.90.1590.10">
    <property type="entry name" value="glutathione-dependent formaldehyde- activating enzyme (gfa)"/>
    <property type="match status" value="1"/>
</dbReference>
<evidence type="ECO:0000256" key="3">
    <source>
        <dbReference type="ARBA" id="ARBA00022833"/>
    </source>
</evidence>
<keyword evidence="6" id="KW-1185">Reference proteome</keyword>
<protein>
    <recommendedName>
        <fullName evidence="4">CENP-V/GFA domain-containing protein</fullName>
    </recommendedName>
</protein>
<reference evidence="5 6" key="1">
    <citation type="submission" date="2024-02" db="EMBL/GenBank/DDBJ databases">
        <title>De novo assembly and annotation of 12 fungi associated with fruit tree decline syndrome in Ontario, Canada.</title>
        <authorList>
            <person name="Sulman M."/>
            <person name="Ellouze W."/>
            <person name="Ilyukhin E."/>
        </authorList>
    </citation>
    <scope>NUCLEOTIDE SEQUENCE [LARGE SCALE GENOMIC DNA]</scope>
    <source>
        <strain evidence="5 6">M42-189</strain>
    </source>
</reference>
<gene>
    <name evidence="5" type="ORF">SLS60_003205</name>
</gene>
<dbReference type="Pfam" id="PF04828">
    <property type="entry name" value="GFA"/>
    <property type="match status" value="1"/>
</dbReference>
<comment type="caution">
    <text evidence="5">The sequence shown here is derived from an EMBL/GenBank/DDBJ whole genome shotgun (WGS) entry which is preliminary data.</text>
</comment>
<accession>A0ABR3RV16</accession>
<keyword evidence="3" id="KW-0862">Zinc</keyword>
<dbReference type="InterPro" id="IPR011057">
    <property type="entry name" value="Mss4-like_sf"/>
</dbReference>
<dbReference type="InterPro" id="IPR029063">
    <property type="entry name" value="SAM-dependent_MTases_sf"/>
</dbReference>
<comment type="similarity">
    <text evidence="1">Belongs to the Gfa family.</text>
</comment>
<dbReference type="PANTHER" id="PTHR43861">
    <property type="entry name" value="TRANS-ACONITATE 2-METHYLTRANSFERASE-RELATED"/>
    <property type="match status" value="1"/>
</dbReference>
<dbReference type="InterPro" id="IPR006913">
    <property type="entry name" value="CENP-V/GFA"/>
</dbReference>
<name>A0ABR3RV16_9PLEO</name>